<dbReference type="AlphaFoldDB" id="A0A6J8CKN3"/>
<dbReference type="SUPFAM" id="SSF56349">
    <property type="entry name" value="DNA breaking-rejoining enzymes"/>
    <property type="match status" value="1"/>
</dbReference>
<gene>
    <name evidence="3" type="ORF">MCOR_30335</name>
</gene>
<dbReference type="InterPro" id="IPR006936">
    <property type="entry name" value="ALOG_dom"/>
</dbReference>
<protein>
    <recommendedName>
        <fullName evidence="2">ALOG domain-containing protein</fullName>
    </recommendedName>
</protein>
<organism evidence="3 4">
    <name type="scientific">Mytilus coruscus</name>
    <name type="common">Sea mussel</name>
    <dbReference type="NCBI Taxonomy" id="42192"/>
    <lineage>
        <taxon>Eukaryota</taxon>
        <taxon>Metazoa</taxon>
        <taxon>Spiralia</taxon>
        <taxon>Lophotrochozoa</taxon>
        <taxon>Mollusca</taxon>
        <taxon>Bivalvia</taxon>
        <taxon>Autobranchia</taxon>
        <taxon>Pteriomorphia</taxon>
        <taxon>Mytilida</taxon>
        <taxon>Mytiloidea</taxon>
        <taxon>Mytilidae</taxon>
        <taxon>Mytilinae</taxon>
        <taxon>Mytilus</taxon>
    </lineage>
</organism>
<dbReference type="InterPro" id="IPR052055">
    <property type="entry name" value="Hepadnavirus_pol/RT"/>
</dbReference>
<reference evidence="3 4" key="1">
    <citation type="submission" date="2020-06" db="EMBL/GenBank/DDBJ databases">
        <authorList>
            <person name="Li R."/>
            <person name="Bekaert M."/>
        </authorList>
    </citation>
    <scope>NUCLEOTIDE SEQUENCE [LARGE SCALE GENOMIC DNA]</scope>
    <source>
        <strain evidence="4">wild</strain>
    </source>
</reference>
<evidence type="ECO:0000256" key="1">
    <source>
        <dbReference type="ARBA" id="ARBA00023172"/>
    </source>
</evidence>
<dbReference type="Gene3D" id="1.10.443.10">
    <property type="entry name" value="Intergrase catalytic core"/>
    <property type="match status" value="1"/>
</dbReference>
<proteinExistence type="predicted"/>
<keyword evidence="1" id="KW-0233">DNA recombination</keyword>
<dbReference type="Proteomes" id="UP000507470">
    <property type="component" value="Unassembled WGS sequence"/>
</dbReference>
<feature type="domain" description="ALOG" evidence="2">
    <location>
        <begin position="443"/>
        <end position="540"/>
    </location>
</feature>
<dbReference type="InterPro" id="IPR011010">
    <property type="entry name" value="DNA_brk_join_enz"/>
</dbReference>
<dbReference type="GO" id="GO:0015074">
    <property type="term" value="P:DNA integration"/>
    <property type="evidence" value="ECO:0007669"/>
    <property type="project" value="InterPro"/>
</dbReference>
<dbReference type="GO" id="GO:0006310">
    <property type="term" value="P:DNA recombination"/>
    <property type="evidence" value="ECO:0007669"/>
    <property type="project" value="UniProtKB-KW"/>
</dbReference>
<evidence type="ECO:0000259" key="2">
    <source>
        <dbReference type="Pfam" id="PF04852"/>
    </source>
</evidence>
<dbReference type="OrthoDB" id="2151989at2759"/>
<accession>A0A6J8CKN3</accession>
<evidence type="ECO:0000313" key="3">
    <source>
        <dbReference type="EMBL" id="CAC5395697.1"/>
    </source>
</evidence>
<dbReference type="InterPro" id="IPR013762">
    <property type="entry name" value="Integrase-like_cat_sf"/>
</dbReference>
<dbReference type="PANTHER" id="PTHR33050">
    <property type="entry name" value="REVERSE TRANSCRIPTASE DOMAIN-CONTAINING PROTEIN"/>
    <property type="match status" value="1"/>
</dbReference>
<dbReference type="GO" id="GO:0003677">
    <property type="term" value="F:DNA binding"/>
    <property type="evidence" value="ECO:0007669"/>
    <property type="project" value="InterPro"/>
</dbReference>
<dbReference type="EMBL" id="CACVKT020005561">
    <property type="protein sequence ID" value="CAC5395697.1"/>
    <property type="molecule type" value="Genomic_DNA"/>
</dbReference>
<keyword evidence="4" id="KW-1185">Reference proteome</keyword>
<dbReference type="PANTHER" id="PTHR33050:SF7">
    <property type="entry name" value="RIBONUCLEASE H"/>
    <property type="match status" value="1"/>
</dbReference>
<sequence>MLAVPAAKLYTREMNNAISLGIRKQTSIPMTKDLKDEIINWRFLDSWTGKLEWKKERHLVVNIYTDASMYKWGGYLKINDREHKVGDSWAQEMLSLPIMVLEAKALLNVLRSIREDIQGSRVDANVDNQALIGAWNNEGSKSMILNSTLKDIFQLTLDLDVMLNLHFVPSKLNLVDEPSRKLSKSDATLDNETWYKIQEYLDSNSITDRNGGILKHFTPCFSPLSAGVNLFAQTVDTNENCYVFPPFALLLPVSSFIRENMLNCTVILRVDGVIAAWVPTYYEFIQDAFVIGNKGQRGVLKYPTKKGYVQDGFGLPENLWAIRIKGKPSVCINYGKLLFLNEPLVSNKFHLICVGDSMIRFLEWQKDFNNPMEYLMKKIWCPYITCSRCAVTNDIDFKYCKACGFARANKATDYQDEMKKEEVLNKINNRISQLDAVLDSASYSKQKCSLKNEKEKFFIFLDSRKNINNASPEDIRKFLIFKEKGGKTQLHVTNCPLRIKHGLQVYKCPRTLASKSVDFLLGKIRALFRDEGRSGEWNPMFLMGNPAASHLLKKHLQVINQEQTNASISVKQATPLMFSKLGKLCRHLSYRVSVEVDPISKFLYARDLAYFSILCHSGSRGEDLGLLTADRCFQIPDSDGIFVSQTAGKVATLDNPRNFIVLPSKDSDICPVKNFKKYITNAKELSITLTEGYVFRIRDKGSRKIVNEPVTSSCMTERLKLHLNVLKLYEGETSHSSRRRCAITLRMLRVNDEAINQHVGWGTKHMVDHYANVGKLINNDPKLQQFDGKSLSTFSKEDLMQVATKTKLQLNDILVFLDIDDSRENLCKVVSLALEQKDALKEEDTVTEKPPKIEKKKKLKLQKTNRQGFHIHKNTPNFAAALLLKLVCNKEEEAVLDKEQKLFKIFCKNDVQSDNCNMQSHNLYLHAAGLMGGSRSD</sequence>
<name>A0A6J8CKN3_MYTCO</name>
<dbReference type="Pfam" id="PF04852">
    <property type="entry name" value="ALOG_dom"/>
    <property type="match status" value="1"/>
</dbReference>
<evidence type="ECO:0000313" key="4">
    <source>
        <dbReference type="Proteomes" id="UP000507470"/>
    </source>
</evidence>